<reference evidence="2" key="1">
    <citation type="submission" date="2021-06" db="EMBL/GenBank/DDBJ databases">
        <authorList>
            <person name="Kallberg Y."/>
            <person name="Tangrot J."/>
            <person name="Rosling A."/>
        </authorList>
    </citation>
    <scope>NUCLEOTIDE SEQUENCE</scope>
    <source>
        <strain evidence="2">CL551</strain>
    </source>
</reference>
<dbReference type="AlphaFoldDB" id="A0A9N9A7B3"/>
<organism evidence="2 3">
    <name type="scientific">Acaulospora morrowiae</name>
    <dbReference type="NCBI Taxonomy" id="94023"/>
    <lineage>
        <taxon>Eukaryota</taxon>
        <taxon>Fungi</taxon>
        <taxon>Fungi incertae sedis</taxon>
        <taxon>Mucoromycota</taxon>
        <taxon>Glomeromycotina</taxon>
        <taxon>Glomeromycetes</taxon>
        <taxon>Diversisporales</taxon>
        <taxon>Acaulosporaceae</taxon>
        <taxon>Acaulospora</taxon>
    </lineage>
</organism>
<comment type="caution">
    <text evidence="2">The sequence shown here is derived from an EMBL/GenBank/DDBJ whole genome shotgun (WGS) entry which is preliminary data.</text>
</comment>
<dbReference type="Gene3D" id="4.10.240.10">
    <property type="entry name" value="Zn(2)-C6 fungal-type DNA-binding domain"/>
    <property type="match status" value="1"/>
</dbReference>
<dbReference type="GO" id="GO:0000981">
    <property type="term" value="F:DNA-binding transcription factor activity, RNA polymerase II-specific"/>
    <property type="evidence" value="ECO:0007669"/>
    <property type="project" value="InterPro"/>
</dbReference>
<evidence type="ECO:0000313" key="3">
    <source>
        <dbReference type="Proteomes" id="UP000789342"/>
    </source>
</evidence>
<dbReference type="PROSITE" id="PS50048">
    <property type="entry name" value="ZN2_CY6_FUNGAL_2"/>
    <property type="match status" value="1"/>
</dbReference>
<dbReference type="InterPro" id="IPR036864">
    <property type="entry name" value="Zn2-C6_fun-type_DNA-bd_sf"/>
</dbReference>
<protein>
    <submittedName>
        <fullName evidence="2">5216_t:CDS:1</fullName>
    </submittedName>
</protein>
<dbReference type="CDD" id="cd00067">
    <property type="entry name" value="GAL4"/>
    <property type="match status" value="1"/>
</dbReference>
<keyword evidence="3" id="KW-1185">Reference proteome</keyword>
<gene>
    <name evidence="2" type="ORF">AMORRO_LOCUS4135</name>
</gene>
<name>A0A9N9A7B3_9GLOM</name>
<dbReference type="OrthoDB" id="39175at2759"/>
<evidence type="ECO:0000313" key="2">
    <source>
        <dbReference type="EMBL" id="CAG8519601.1"/>
    </source>
</evidence>
<evidence type="ECO:0000259" key="1">
    <source>
        <dbReference type="PROSITE" id="PS50048"/>
    </source>
</evidence>
<dbReference type="InterPro" id="IPR001138">
    <property type="entry name" value="Zn2Cys6_DnaBD"/>
</dbReference>
<dbReference type="PROSITE" id="PS00463">
    <property type="entry name" value="ZN2_CY6_FUNGAL_1"/>
    <property type="match status" value="1"/>
</dbReference>
<accession>A0A9N9A7B3</accession>
<dbReference type="EMBL" id="CAJVPV010002164">
    <property type="protein sequence ID" value="CAG8519601.1"/>
    <property type="molecule type" value="Genomic_DNA"/>
</dbReference>
<dbReference type="Proteomes" id="UP000789342">
    <property type="component" value="Unassembled WGS sequence"/>
</dbReference>
<feature type="domain" description="Zn(2)-C6 fungal-type" evidence="1">
    <location>
        <begin position="12"/>
        <end position="41"/>
    </location>
</feature>
<dbReference type="GO" id="GO:0008270">
    <property type="term" value="F:zinc ion binding"/>
    <property type="evidence" value="ECO:0007669"/>
    <property type="project" value="InterPro"/>
</dbReference>
<sequence>MSRCLRGPYSKACTNCRKAKKRCSGCINTKCQRCIKKGLSCIPYKNNCKKIWNKHETCLELSSTTTTNFQSSYEDQQIENSEMLMATQNPEYHSGIFEIMHGNRENKHITDLIRYNHQPEKFLHSPVNEEKNNAPYTLHEDHETNYMSYYDISNHMYYGINDYIESDFNNYMESDIDKLMGLSLIPCADFSCCQNLNSEYADDSIIRFKNQDPYNDSVYVQESTQENSTEFKISEIDVQNKFSLDEKDIYFLI</sequence>
<proteinExistence type="predicted"/>